<keyword evidence="5 8" id="KW-0812">Transmembrane</keyword>
<keyword evidence="3 8" id="KW-0813">Transport</keyword>
<feature type="transmembrane region" description="Helical" evidence="10">
    <location>
        <begin position="174"/>
        <end position="195"/>
    </location>
</feature>
<feature type="transmembrane region" description="Helical" evidence="10">
    <location>
        <begin position="215"/>
        <end position="238"/>
    </location>
</feature>
<comment type="subcellular location">
    <subcellularLocation>
        <location evidence="1">Cell membrane</location>
        <topology evidence="1">Multi-pass membrane protein</topology>
    </subcellularLocation>
</comment>
<evidence type="ECO:0000256" key="8">
    <source>
        <dbReference type="RuleBase" id="RU000477"/>
    </source>
</evidence>
<dbReference type="PROSITE" id="PS00221">
    <property type="entry name" value="MIP"/>
    <property type="match status" value="1"/>
</dbReference>
<keyword evidence="12" id="KW-1185">Reference proteome</keyword>
<keyword evidence="7 10" id="KW-0472">Membrane</keyword>
<evidence type="ECO:0000256" key="6">
    <source>
        <dbReference type="ARBA" id="ARBA00022989"/>
    </source>
</evidence>
<evidence type="ECO:0008006" key="13">
    <source>
        <dbReference type="Google" id="ProtNLM"/>
    </source>
</evidence>
<feature type="region of interest" description="Disordered" evidence="9">
    <location>
        <begin position="285"/>
        <end position="306"/>
    </location>
</feature>
<evidence type="ECO:0000256" key="3">
    <source>
        <dbReference type="ARBA" id="ARBA00022448"/>
    </source>
</evidence>
<proteinExistence type="inferred from homology"/>
<dbReference type="InterPro" id="IPR034294">
    <property type="entry name" value="Aquaporin_transptr"/>
</dbReference>
<evidence type="ECO:0000256" key="5">
    <source>
        <dbReference type="ARBA" id="ARBA00022692"/>
    </source>
</evidence>
<protein>
    <recommendedName>
        <fullName evidence="13">Aquaporin</fullName>
    </recommendedName>
</protein>
<gene>
    <name evidence="11" type="ORF">OEZ85_009648</name>
</gene>
<reference evidence="11 12" key="1">
    <citation type="submission" date="2023-05" db="EMBL/GenBank/DDBJ databases">
        <title>A 100% complete, gapless, phased diploid assembly of the Scenedesmus obliquus UTEX 3031 genome.</title>
        <authorList>
            <person name="Biondi T.C."/>
            <person name="Hanschen E.R."/>
            <person name="Kwon T."/>
            <person name="Eng W."/>
            <person name="Kruse C.P.S."/>
            <person name="Koehler S.I."/>
            <person name="Kunde Y."/>
            <person name="Gleasner C.D."/>
            <person name="You Mak K.T."/>
            <person name="Polle J."/>
            <person name="Hovde B.T."/>
            <person name="Starkenburg S.R."/>
        </authorList>
    </citation>
    <scope>NUCLEOTIDE SEQUENCE [LARGE SCALE GENOMIC DNA]</scope>
    <source>
        <strain evidence="11 12">DOE0152z</strain>
    </source>
</reference>
<dbReference type="Proteomes" id="UP001244341">
    <property type="component" value="Chromosome 9b"/>
</dbReference>
<dbReference type="PRINTS" id="PR00783">
    <property type="entry name" value="MINTRINSICP"/>
</dbReference>
<dbReference type="Pfam" id="PF00230">
    <property type="entry name" value="MIP"/>
    <property type="match status" value="1"/>
</dbReference>
<evidence type="ECO:0000256" key="10">
    <source>
        <dbReference type="SAM" id="Phobius"/>
    </source>
</evidence>
<keyword evidence="6 10" id="KW-1133">Transmembrane helix</keyword>
<organism evidence="11 12">
    <name type="scientific">Tetradesmus obliquus</name>
    <name type="common">Green alga</name>
    <name type="synonym">Acutodesmus obliquus</name>
    <dbReference type="NCBI Taxonomy" id="3088"/>
    <lineage>
        <taxon>Eukaryota</taxon>
        <taxon>Viridiplantae</taxon>
        <taxon>Chlorophyta</taxon>
        <taxon>core chlorophytes</taxon>
        <taxon>Chlorophyceae</taxon>
        <taxon>CS clade</taxon>
        <taxon>Sphaeropleales</taxon>
        <taxon>Scenedesmaceae</taxon>
        <taxon>Tetradesmus</taxon>
    </lineage>
</organism>
<dbReference type="InterPro" id="IPR023271">
    <property type="entry name" value="Aquaporin-like"/>
</dbReference>
<comment type="similarity">
    <text evidence="2 8">Belongs to the MIP/aquaporin (TC 1.A.8) family.</text>
</comment>
<dbReference type="InterPro" id="IPR000425">
    <property type="entry name" value="MIP"/>
</dbReference>
<evidence type="ECO:0000313" key="12">
    <source>
        <dbReference type="Proteomes" id="UP001244341"/>
    </source>
</evidence>
<dbReference type="PANTHER" id="PTHR19139">
    <property type="entry name" value="AQUAPORIN TRANSPORTER"/>
    <property type="match status" value="1"/>
</dbReference>
<keyword evidence="4" id="KW-1003">Cell membrane</keyword>
<dbReference type="InterPro" id="IPR022357">
    <property type="entry name" value="MIP_CS"/>
</dbReference>
<dbReference type="PANTHER" id="PTHR19139:SF199">
    <property type="entry name" value="MIP17260P"/>
    <property type="match status" value="1"/>
</dbReference>
<evidence type="ECO:0000256" key="7">
    <source>
        <dbReference type="ARBA" id="ARBA00023136"/>
    </source>
</evidence>
<evidence type="ECO:0000256" key="4">
    <source>
        <dbReference type="ARBA" id="ARBA00022475"/>
    </source>
</evidence>
<feature type="transmembrane region" description="Helical" evidence="10">
    <location>
        <begin position="48"/>
        <end position="66"/>
    </location>
</feature>
<feature type="transmembrane region" description="Helical" evidence="10">
    <location>
        <begin position="143"/>
        <end position="162"/>
    </location>
</feature>
<evidence type="ECO:0000256" key="2">
    <source>
        <dbReference type="ARBA" id="ARBA00006175"/>
    </source>
</evidence>
<feature type="transmembrane region" description="Helical" evidence="10">
    <location>
        <begin position="23"/>
        <end position="41"/>
    </location>
</feature>
<dbReference type="EMBL" id="CP126216">
    <property type="protein sequence ID" value="WIA18174.1"/>
    <property type="molecule type" value="Genomic_DNA"/>
</dbReference>
<feature type="transmembrane region" description="Helical" evidence="10">
    <location>
        <begin position="95"/>
        <end position="114"/>
    </location>
</feature>
<dbReference type="Gene3D" id="1.20.1080.10">
    <property type="entry name" value="Glycerol uptake facilitator protein"/>
    <property type="match status" value="1"/>
</dbReference>
<dbReference type="SUPFAM" id="SSF81338">
    <property type="entry name" value="Aquaporin-like"/>
    <property type="match status" value="1"/>
</dbReference>
<evidence type="ECO:0000256" key="1">
    <source>
        <dbReference type="ARBA" id="ARBA00004651"/>
    </source>
</evidence>
<sequence length="306" mass="32507">MGGHAVDSDTVFSNYQAVTSKTFVVSLMCEFIGVMVFTFLGSTVSDKVFGPWVNGLALAIWIYTAANISGGHLNPAVTFSTLICGFYPLIHSILYIFLQIVGAIFGALLVAALIPDAHVSMGDGAPGCFDNTVIGKGLTHSQLFGWEVVMTFTLISVVYACGVAKPGHGSFTPLVVGLSLVACAGTGGKWTGAALNPARVIGPLAVFKCGNNVAYIYILAHLLAAVLACSIFAFVSGWGPLSPFQSMKQLGLSWNEAVLMWITGSPPKRFQDNDEQNITDVLAKQAKQQEREEAEEDGLPVHKDQA</sequence>
<evidence type="ECO:0000256" key="9">
    <source>
        <dbReference type="SAM" id="MobiDB-lite"/>
    </source>
</evidence>
<accession>A0ABY8U9M6</accession>
<name>A0ABY8U9M6_TETOB</name>
<evidence type="ECO:0000313" key="11">
    <source>
        <dbReference type="EMBL" id="WIA18174.1"/>
    </source>
</evidence>